<dbReference type="AlphaFoldDB" id="A0A178XT43"/>
<evidence type="ECO:0000313" key="3">
    <source>
        <dbReference type="Proteomes" id="UP000094025"/>
    </source>
</evidence>
<keyword evidence="3" id="KW-1185">Reference proteome</keyword>
<dbReference type="EMBL" id="LPUX01000061">
    <property type="protein sequence ID" value="OAP38411.1"/>
    <property type="molecule type" value="Genomic_DNA"/>
</dbReference>
<dbReference type="Proteomes" id="UP000094025">
    <property type="component" value="Unassembled WGS sequence"/>
</dbReference>
<accession>A0A178XT43</accession>
<reference evidence="2 3" key="1">
    <citation type="journal article" date="2016" name="Int. J. Syst. Evol. Microbiol.">
        <title>Ensifer glycinis sp. nov., an novel rhizobial species associated with Glycine spp.</title>
        <authorList>
            <person name="Yan H."/>
            <person name="Yan J."/>
            <person name="Sui X.H."/>
            <person name="Wang E.T."/>
            <person name="Chen W.X."/>
            <person name="Zhang X.X."/>
            <person name="Chen W.F."/>
        </authorList>
    </citation>
    <scope>NUCLEOTIDE SEQUENCE [LARGE SCALE GENOMIC DNA]</scope>
    <source>
        <strain evidence="2 3">CCBAU 23380</strain>
    </source>
</reference>
<keyword evidence="1" id="KW-0732">Signal</keyword>
<evidence type="ECO:0000313" key="2">
    <source>
        <dbReference type="EMBL" id="OAP38411.1"/>
    </source>
</evidence>
<dbReference type="RefSeq" id="WP_064242950.1">
    <property type="nucleotide sequence ID" value="NZ_LPUX01000061.1"/>
</dbReference>
<gene>
    <name evidence="2" type="ORF">AU381_22845</name>
</gene>
<protein>
    <submittedName>
        <fullName evidence="2">Uncharacterized protein</fullName>
    </submittedName>
</protein>
<feature type="signal peptide" evidence="1">
    <location>
        <begin position="1"/>
        <end position="27"/>
    </location>
</feature>
<proteinExistence type="predicted"/>
<feature type="chain" id="PRO_5008097220" evidence="1">
    <location>
        <begin position="28"/>
        <end position="127"/>
    </location>
</feature>
<comment type="caution">
    <text evidence="2">The sequence shown here is derived from an EMBL/GenBank/DDBJ whole genome shotgun (WGS) entry which is preliminary data.</text>
</comment>
<evidence type="ECO:0000256" key="1">
    <source>
        <dbReference type="SAM" id="SignalP"/>
    </source>
</evidence>
<dbReference type="STRING" id="1472378.AU381_22845"/>
<dbReference type="OrthoDB" id="8419968at2"/>
<sequence length="127" mass="13788">MRVSLRTSLAAFVLSAAFAGAAAPSFANGFYQGIDSHHPPGTQNTGSMFVPMVERPYYVDRSVYVDPAPTGSIYVHPAPMGTIYVEPVPMRRFSGSPSQLRERYENEYQGGGQGDYYQGIIPPAPVP</sequence>
<name>A0A178XT43_9HYPH</name>
<organism evidence="2 3">
    <name type="scientific">Sinorhizobium glycinis</name>
    <dbReference type="NCBI Taxonomy" id="1472378"/>
    <lineage>
        <taxon>Bacteria</taxon>
        <taxon>Pseudomonadati</taxon>
        <taxon>Pseudomonadota</taxon>
        <taxon>Alphaproteobacteria</taxon>
        <taxon>Hyphomicrobiales</taxon>
        <taxon>Rhizobiaceae</taxon>
        <taxon>Sinorhizobium/Ensifer group</taxon>
        <taxon>Sinorhizobium</taxon>
    </lineage>
</organism>